<name>A0A1Y0F8G6_9LACO</name>
<dbReference type="InterPro" id="IPR001387">
    <property type="entry name" value="Cro/C1-type_HTH"/>
</dbReference>
<organism evidence="2 3">
    <name type="scientific">Ligilactobacillus salivarius</name>
    <dbReference type="NCBI Taxonomy" id="1624"/>
    <lineage>
        <taxon>Bacteria</taxon>
        <taxon>Bacillati</taxon>
        <taxon>Bacillota</taxon>
        <taxon>Bacilli</taxon>
        <taxon>Lactobacillales</taxon>
        <taxon>Lactobacillaceae</taxon>
        <taxon>Ligilactobacillus</taxon>
    </lineage>
</organism>
<proteinExistence type="predicted"/>
<accession>A0A1Y0F8G6</accession>
<feature type="domain" description="HTH cro/C1-type" evidence="1">
    <location>
        <begin position="12"/>
        <end position="66"/>
    </location>
</feature>
<dbReference type="InterPro" id="IPR010982">
    <property type="entry name" value="Lambda_DNA-bd_dom_sf"/>
</dbReference>
<evidence type="ECO:0000259" key="1">
    <source>
        <dbReference type="PROSITE" id="PS50943"/>
    </source>
</evidence>
<reference evidence="2 3" key="1">
    <citation type="submission" date="2017-04" db="EMBL/GenBank/DDBJ databases">
        <title>Complete genome sequence of Lactobacillus salivarius ZLS006, a probiotic strain isolated from healthy piglet.</title>
        <authorList>
            <person name="Zhang D."/>
        </authorList>
    </citation>
    <scope>NUCLEOTIDE SEQUENCE [LARGE SCALE GENOMIC DNA]</scope>
    <source>
        <strain evidence="2 3">ZLS006</strain>
    </source>
</reference>
<gene>
    <name evidence="2" type="ORF">B7R82_06465</name>
</gene>
<dbReference type="AlphaFoldDB" id="A0A1Y0F8G6"/>
<dbReference type="GO" id="GO:0003677">
    <property type="term" value="F:DNA binding"/>
    <property type="evidence" value="ECO:0007669"/>
    <property type="project" value="InterPro"/>
</dbReference>
<dbReference type="Gene3D" id="1.10.260.40">
    <property type="entry name" value="lambda repressor-like DNA-binding domains"/>
    <property type="match status" value="1"/>
</dbReference>
<dbReference type="PROSITE" id="PS50943">
    <property type="entry name" value="HTH_CROC1"/>
    <property type="match status" value="1"/>
</dbReference>
<dbReference type="EMBL" id="CP020858">
    <property type="protein sequence ID" value="ARU19652.1"/>
    <property type="molecule type" value="Genomic_DNA"/>
</dbReference>
<dbReference type="RefSeq" id="WP_087448840.1">
    <property type="nucleotide sequence ID" value="NZ_CP020858.1"/>
</dbReference>
<dbReference type="SUPFAM" id="SSF47413">
    <property type="entry name" value="lambda repressor-like DNA-binding domains"/>
    <property type="match status" value="1"/>
</dbReference>
<dbReference type="Proteomes" id="UP000195378">
    <property type="component" value="Chromosome"/>
</dbReference>
<dbReference type="Pfam" id="PF01381">
    <property type="entry name" value="HTH_3"/>
    <property type="match status" value="1"/>
</dbReference>
<sequence length="68" mass="7459">MTLLKENASSILKKELASKGLKQTYVAKNIGVTAPYLSRMLNGSINLTVEVAIKVARFLDVPLEKILN</sequence>
<evidence type="ECO:0000313" key="3">
    <source>
        <dbReference type="Proteomes" id="UP000195378"/>
    </source>
</evidence>
<dbReference type="SMART" id="SM00530">
    <property type="entry name" value="HTH_XRE"/>
    <property type="match status" value="1"/>
</dbReference>
<evidence type="ECO:0000313" key="2">
    <source>
        <dbReference type="EMBL" id="ARU19652.1"/>
    </source>
</evidence>
<dbReference type="CDD" id="cd00093">
    <property type="entry name" value="HTH_XRE"/>
    <property type="match status" value="1"/>
</dbReference>
<protein>
    <recommendedName>
        <fullName evidence="1">HTH cro/C1-type domain-containing protein</fullName>
    </recommendedName>
</protein>